<keyword evidence="3" id="KW-1185">Reference proteome</keyword>
<dbReference type="OrthoDB" id="5785537at2"/>
<evidence type="ECO:0000256" key="1">
    <source>
        <dbReference type="SAM" id="Phobius"/>
    </source>
</evidence>
<accession>A0A1H9AZ41</accession>
<dbReference type="Proteomes" id="UP000199496">
    <property type="component" value="Unassembled WGS sequence"/>
</dbReference>
<dbReference type="InterPro" id="IPR016768">
    <property type="entry name" value="UCP019883"/>
</dbReference>
<feature type="transmembrane region" description="Helical" evidence="1">
    <location>
        <begin position="6"/>
        <end position="24"/>
    </location>
</feature>
<organism evidence="2 3">
    <name type="scientific">Ectothiorhodospira magna</name>
    <dbReference type="NCBI Taxonomy" id="867345"/>
    <lineage>
        <taxon>Bacteria</taxon>
        <taxon>Pseudomonadati</taxon>
        <taxon>Pseudomonadota</taxon>
        <taxon>Gammaproteobacteria</taxon>
        <taxon>Chromatiales</taxon>
        <taxon>Ectothiorhodospiraceae</taxon>
        <taxon>Ectothiorhodospira</taxon>
    </lineage>
</organism>
<name>A0A1H9AZ41_9GAMM</name>
<evidence type="ECO:0008006" key="4">
    <source>
        <dbReference type="Google" id="ProtNLM"/>
    </source>
</evidence>
<keyword evidence="1" id="KW-1133">Transmembrane helix</keyword>
<dbReference type="EMBL" id="FOFO01000007">
    <property type="protein sequence ID" value="SEP81731.1"/>
    <property type="molecule type" value="Genomic_DNA"/>
</dbReference>
<dbReference type="RefSeq" id="WP_090204622.1">
    <property type="nucleotide sequence ID" value="NZ_FOFO01000007.1"/>
</dbReference>
<reference evidence="2 3" key="1">
    <citation type="submission" date="2016-10" db="EMBL/GenBank/DDBJ databases">
        <authorList>
            <person name="de Groot N.N."/>
        </authorList>
    </citation>
    <scope>NUCLEOTIDE SEQUENCE [LARGE SCALE GENOMIC DNA]</scope>
    <source>
        <strain evidence="2 3">B7-7</strain>
    </source>
</reference>
<keyword evidence="1" id="KW-0812">Transmembrane</keyword>
<gene>
    <name evidence="2" type="ORF">SAMN05421693_10713</name>
</gene>
<evidence type="ECO:0000313" key="2">
    <source>
        <dbReference type="EMBL" id="SEP81731.1"/>
    </source>
</evidence>
<feature type="transmembrane region" description="Helical" evidence="1">
    <location>
        <begin position="45"/>
        <end position="62"/>
    </location>
</feature>
<feature type="transmembrane region" description="Helical" evidence="1">
    <location>
        <begin position="74"/>
        <end position="95"/>
    </location>
</feature>
<proteinExistence type="predicted"/>
<dbReference type="PIRSF" id="PIRSF019883">
    <property type="entry name" value="UCP019883"/>
    <property type="match status" value="1"/>
</dbReference>
<dbReference type="AlphaFoldDB" id="A0A1H9AZ41"/>
<dbReference type="STRING" id="867345.SAMN05421693_10713"/>
<sequence length="108" mass="12406">MDLLQVTVWLYLLIALVAANLPWLNERVLFVLTPRGNEKPAFIRFLEWGVLYVVVVAIGLGLERLVTGTIHAQGWQFYAITLSMFAVFAMPGFIYRHDLRRHLIHRGA</sequence>
<dbReference type="Pfam" id="PF10993">
    <property type="entry name" value="DUF2818"/>
    <property type="match status" value="1"/>
</dbReference>
<keyword evidence="1" id="KW-0472">Membrane</keyword>
<protein>
    <recommendedName>
        <fullName evidence="4">DUF2818 domain-containing protein</fullName>
    </recommendedName>
</protein>
<evidence type="ECO:0000313" key="3">
    <source>
        <dbReference type="Proteomes" id="UP000199496"/>
    </source>
</evidence>